<dbReference type="PANTHER" id="PTHR34300:SF2">
    <property type="entry name" value="QUEUOSINE PRECURSOR TRANSPORTER-RELATED"/>
    <property type="match status" value="1"/>
</dbReference>
<dbReference type="InterPro" id="IPR003744">
    <property type="entry name" value="YhhQ"/>
</dbReference>
<feature type="transmembrane region" description="Helical" evidence="1">
    <location>
        <begin position="85"/>
        <end position="109"/>
    </location>
</feature>
<dbReference type="eggNOG" id="COG1738">
    <property type="taxonomic scope" value="Bacteria"/>
</dbReference>
<dbReference type="RefSeq" id="WP_014455527.1">
    <property type="nucleotide sequence ID" value="NC_017098.1"/>
</dbReference>
<comment type="function">
    <text evidence="1">Involved in the import of queuosine (Q) precursors, required for Q precursor salvage.</text>
</comment>
<dbReference type="EMBL" id="CP003282">
    <property type="protein sequence ID" value="AFG37543.1"/>
    <property type="molecule type" value="Genomic_DNA"/>
</dbReference>
<feature type="transmembrane region" description="Helical" evidence="1">
    <location>
        <begin position="52"/>
        <end position="73"/>
    </location>
</feature>
<keyword evidence="1" id="KW-0472">Membrane</keyword>
<sequence length="247" mass="28220">MYNELLWVVMIAANFLIILALYRWLGQIGILLWIPIAVILANIQVIKAVELFGFNATLGNILYGTTFLVTDILSENHGKRSARLAVYIGFIALIAATVLMNLALLFVPAAEDFSQESLQTIFSLLPRITLASLLAYSMSQLHDVWAFHLWRKRFPAKRALWIRNLASTGISQALDSLVFTTVAFYGVFSISVFWDIVLTTYFLKLIVAFLDTPMVYMAQRWHDNPELRRQWQRRTSMLGVAEIEEEQ</sequence>
<proteinExistence type="inferred from homology"/>
<dbReference type="Proteomes" id="UP000007383">
    <property type="component" value="Chromosome"/>
</dbReference>
<dbReference type="OrthoDB" id="9805479at2"/>
<gene>
    <name evidence="2" type="ordered locus">Spiaf_1482</name>
</gene>
<name>H9UJ50_SPIAZ</name>
<keyword evidence="1" id="KW-0997">Cell inner membrane</keyword>
<dbReference type="KEGG" id="sfc:Spiaf_1482"/>
<keyword evidence="1" id="KW-0812">Transmembrane</keyword>
<accession>H9UJ50</accession>
<feature type="transmembrane region" description="Helical" evidence="1">
    <location>
        <begin position="192"/>
        <end position="210"/>
    </location>
</feature>
<evidence type="ECO:0000256" key="1">
    <source>
        <dbReference type="HAMAP-Rule" id="MF_02088"/>
    </source>
</evidence>
<comment type="similarity">
    <text evidence="1">Belongs to the vitamin uptake transporter (VUT/ECF) (TC 2.A.88) family. Q precursor transporter subfamily.</text>
</comment>
<dbReference type="Pfam" id="PF02592">
    <property type="entry name" value="Vut_1"/>
    <property type="match status" value="1"/>
</dbReference>
<keyword evidence="1" id="KW-0813">Transport</keyword>
<keyword evidence="1" id="KW-1003">Cell membrane</keyword>
<feature type="transmembrane region" description="Helical" evidence="1">
    <location>
        <begin position="30"/>
        <end position="46"/>
    </location>
</feature>
<protein>
    <recommendedName>
        <fullName evidence="1">Probable queuosine precursor transporter</fullName>
        <shortName evidence="1">Q precursor transporter</shortName>
    </recommendedName>
</protein>
<dbReference type="AlphaFoldDB" id="H9UJ50"/>
<organism evidence="2 3">
    <name type="scientific">Spirochaeta africana (strain ATCC 700263 / DSM 8902 / Z-7692)</name>
    <dbReference type="NCBI Taxonomy" id="889378"/>
    <lineage>
        <taxon>Bacteria</taxon>
        <taxon>Pseudomonadati</taxon>
        <taxon>Spirochaetota</taxon>
        <taxon>Spirochaetia</taxon>
        <taxon>Spirochaetales</taxon>
        <taxon>Spirochaetaceae</taxon>
        <taxon>Spirochaeta</taxon>
    </lineage>
</organism>
<keyword evidence="3" id="KW-1185">Reference proteome</keyword>
<comment type="subcellular location">
    <subcellularLocation>
        <location evidence="1">Cell inner membrane</location>
        <topology evidence="1">Multi-pass membrane protein</topology>
    </subcellularLocation>
</comment>
<dbReference type="GO" id="GO:0005886">
    <property type="term" value="C:plasma membrane"/>
    <property type="evidence" value="ECO:0007669"/>
    <property type="project" value="UniProtKB-SubCell"/>
</dbReference>
<evidence type="ECO:0000313" key="2">
    <source>
        <dbReference type="EMBL" id="AFG37543.1"/>
    </source>
</evidence>
<keyword evidence="1" id="KW-1133">Transmembrane helix</keyword>
<dbReference type="STRING" id="889378.Spiaf_1482"/>
<feature type="transmembrane region" description="Helical" evidence="1">
    <location>
        <begin position="6"/>
        <end position="25"/>
    </location>
</feature>
<dbReference type="PATRIC" id="fig|889378.3.peg.1473"/>
<dbReference type="HAMAP" id="MF_02088">
    <property type="entry name" value="Q_prec_transport"/>
    <property type="match status" value="1"/>
</dbReference>
<feature type="transmembrane region" description="Helical" evidence="1">
    <location>
        <begin position="121"/>
        <end position="139"/>
    </location>
</feature>
<dbReference type="GO" id="GO:0022857">
    <property type="term" value="F:transmembrane transporter activity"/>
    <property type="evidence" value="ECO:0007669"/>
    <property type="project" value="UniProtKB-UniRule"/>
</dbReference>
<evidence type="ECO:0000313" key="3">
    <source>
        <dbReference type="Proteomes" id="UP000007383"/>
    </source>
</evidence>
<feature type="transmembrane region" description="Helical" evidence="1">
    <location>
        <begin position="160"/>
        <end position="186"/>
    </location>
</feature>
<dbReference type="HOGENOM" id="CLU_075503_2_1_12"/>
<dbReference type="NCBIfam" id="TIGR00697">
    <property type="entry name" value="queuosine precursor transporter"/>
    <property type="match status" value="1"/>
</dbReference>
<dbReference type="PANTHER" id="PTHR34300">
    <property type="entry name" value="QUEUOSINE PRECURSOR TRANSPORTER-RELATED"/>
    <property type="match status" value="1"/>
</dbReference>
<reference evidence="3" key="1">
    <citation type="journal article" date="2013" name="Stand. Genomic Sci.">
        <title>Complete genome sequence of the halophilic bacterium Spirochaeta africana type strain (Z-7692(T)) from the alkaline Lake Magadi in the East African Rift.</title>
        <authorList>
            <person name="Liolos K."/>
            <person name="Abt B."/>
            <person name="Scheuner C."/>
            <person name="Teshima H."/>
            <person name="Held B."/>
            <person name="Lapidus A."/>
            <person name="Nolan M."/>
            <person name="Lucas S."/>
            <person name="Deshpande S."/>
            <person name="Cheng J.F."/>
            <person name="Tapia R."/>
            <person name="Goodwin L.A."/>
            <person name="Pitluck S."/>
            <person name="Pagani I."/>
            <person name="Ivanova N."/>
            <person name="Mavromatis K."/>
            <person name="Mikhailova N."/>
            <person name="Huntemann M."/>
            <person name="Pati A."/>
            <person name="Chen A."/>
            <person name="Palaniappan K."/>
            <person name="Land M."/>
            <person name="Rohde M."/>
            <person name="Tindall B.J."/>
            <person name="Detter J.C."/>
            <person name="Goker M."/>
            <person name="Bristow J."/>
            <person name="Eisen J.A."/>
            <person name="Markowitz V."/>
            <person name="Hugenholtz P."/>
            <person name="Woyke T."/>
            <person name="Klenk H.P."/>
            <person name="Kyrpides N.C."/>
        </authorList>
    </citation>
    <scope>NUCLEOTIDE SEQUENCE</scope>
    <source>
        <strain evidence="3">ATCC 700263 / DSM 8902 / Z-7692</strain>
    </source>
</reference>